<accession>A0AAD3NCL8</accession>
<gene>
    <name evidence="18" type="ORF">AKAME5_002339600</name>
</gene>
<dbReference type="PANTHER" id="PTHR46820">
    <property type="entry name" value="HISTONE-LYSINE N-METHYLTRANSFERASE SETD7"/>
    <property type="match status" value="1"/>
</dbReference>
<keyword evidence="9" id="KW-0156">Chromatin regulator</keyword>
<evidence type="ECO:0000256" key="16">
    <source>
        <dbReference type="ARBA" id="ARBA00047738"/>
    </source>
</evidence>
<organism evidence="18 19">
    <name type="scientific">Lates japonicus</name>
    <name type="common">Japanese lates</name>
    <dbReference type="NCBI Taxonomy" id="270547"/>
    <lineage>
        <taxon>Eukaryota</taxon>
        <taxon>Metazoa</taxon>
        <taxon>Chordata</taxon>
        <taxon>Craniata</taxon>
        <taxon>Vertebrata</taxon>
        <taxon>Euteleostomi</taxon>
        <taxon>Actinopterygii</taxon>
        <taxon>Neopterygii</taxon>
        <taxon>Teleostei</taxon>
        <taxon>Neoteleostei</taxon>
        <taxon>Acanthomorphata</taxon>
        <taxon>Carangaria</taxon>
        <taxon>Carangaria incertae sedis</taxon>
        <taxon>Centropomidae</taxon>
        <taxon>Lates</taxon>
    </lineage>
</organism>
<keyword evidence="19" id="KW-1185">Reference proteome</keyword>
<evidence type="ECO:0000313" key="19">
    <source>
        <dbReference type="Proteomes" id="UP001279410"/>
    </source>
</evidence>
<evidence type="ECO:0000256" key="2">
    <source>
        <dbReference type="ARBA" id="ARBA00004286"/>
    </source>
</evidence>
<evidence type="ECO:0000256" key="5">
    <source>
        <dbReference type="ARBA" id="ARBA00022603"/>
    </source>
</evidence>
<comment type="caution">
    <text evidence="18">The sequence shown here is derived from an EMBL/GenBank/DDBJ whole genome shotgun (WGS) entry which is preliminary data.</text>
</comment>
<dbReference type="GO" id="GO:0005634">
    <property type="term" value="C:nucleus"/>
    <property type="evidence" value="ECO:0007669"/>
    <property type="project" value="UniProtKB-SubCell"/>
</dbReference>
<evidence type="ECO:0000256" key="6">
    <source>
        <dbReference type="ARBA" id="ARBA00022679"/>
    </source>
</evidence>
<protein>
    <recommendedName>
        <fullName evidence="3">Histone-lysine N-methyltransferase SETD7</fullName>
        <ecNumber evidence="14">2.1.1.364</ecNumber>
    </recommendedName>
    <alternativeName>
        <fullName evidence="15">SET domain-containing protein 7</fullName>
    </alternativeName>
</protein>
<dbReference type="FunFam" id="2.20.110.10:FF:000004">
    <property type="entry name" value="Histone-lysine N-methyltransferase SETD7"/>
    <property type="match status" value="1"/>
</dbReference>
<dbReference type="GO" id="GO:0140945">
    <property type="term" value="F:histone H3K4 monomethyltransferase activity"/>
    <property type="evidence" value="ECO:0007669"/>
    <property type="project" value="UniProtKB-EC"/>
</dbReference>
<dbReference type="GO" id="GO:0005694">
    <property type="term" value="C:chromosome"/>
    <property type="evidence" value="ECO:0007669"/>
    <property type="project" value="UniProtKB-SubCell"/>
</dbReference>
<keyword evidence="7" id="KW-0949">S-adenosyl-L-methionine</keyword>
<keyword evidence="12" id="KW-0804">Transcription</keyword>
<dbReference type="PANTHER" id="PTHR46820:SF1">
    <property type="entry name" value="HISTONE-LYSINE N-METHYLTRANSFERASE SETD7"/>
    <property type="match status" value="1"/>
</dbReference>
<evidence type="ECO:0000256" key="12">
    <source>
        <dbReference type="ARBA" id="ARBA00023163"/>
    </source>
</evidence>
<keyword evidence="6" id="KW-0808">Transferase</keyword>
<reference evidence="18" key="1">
    <citation type="submission" date="2022-08" db="EMBL/GenBank/DDBJ databases">
        <title>Genome sequencing of akame (Lates japonicus).</title>
        <authorList>
            <person name="Hashiguchi Y."/>
            <person name="Takahashi H."/>
        </authorList>
    </citation>
    <scope>NUCLEOTIDE SEQUENCE</scope>
    <source>
        <strain evidence="18">Kochi</strain>
    </source>
</reference>
<dbReference type="EC" id="2.1.1.364" evidence="14"/>
<keyword evidence="13" id="KW-0539">Nucleus</keyword>
<evidence type="ECO:0000256" key="1">
    <source>
        <dbReference type="ARBA" id="ARBA00004123"/>
    </source>
</evidence>
<dbReference type="GO" id="GO:0070828">
    <property type="term" value="P:heterochromatin organization"/>
    <property type="evidence" value="ECO:0007669"/>
    <property type="project" value="TreeGrafter"/>
</dbReference>
<dbReference type="AlphaFoldDB" id="A0AAD3NCL8"/>
<sequence>MIEPLDKNFHSHVHPQTFVGVDQLLCSTDAPPVTGGVGRTVVWSSSSMDSDEENLEEVVEGPLDDDGQPHGFCTVTYSSSDRFEGHFTHGEKNGKGKFFFFDGRTLEGFYVDDALQGQGVYTYEDGGVLHGTYVDGELNGLAQEFDGEGRLVFKGQYKDNDRCGECWSTTLMGAVCLER</sequence>
<dbReference type="GO" id="GO:0032259">
    <property type="term" value="P:methylation"/>
    <property type="evidence" value="ECO:0007669"/>
    <property type="project" value="UniProtKB-KW"/>
</dbReference>
<evidence type="ECO:0000256" key="8">
    <source>
        <dbReference type="ARBA" id="ARBA00022737"/>
    </source>
</evidence>
<evidence type="ECO:0000256" key="9">
    <source>
        <dbReference type="ARBA" id="ARBA00022853"/>
    </source>
</evidence>
<dbReference type="SUPFAM" id="SSF82185">
    <property type="entry name" value="Histone H3 K4-specific methyltransferase SET7/9 N-terminal domain"/>
    <property type="match status" value="1"/>
</dbReference>
<keyword evidence="4" id="KW-0158">Chromosome</keyword>
<comment type="subcellular location">
    <subcellularLocation>
        <location evidence="2">Chromosome</location>
    </subcellularLocation>
    <subcellularLocation>
        <location evidence="1">Nucleus</location>
    </subcellularLocation>
</comment>
<evidence type="ECO:0000313" key="18">
    <source>
        <dbReference type="EMBL" id="GLD72072.1"/>
    </source>
</evidence>
<dbReference type="InterPro" id="IPR003409">
    <property type="entry name" value="MORN"/>
</dbReference>
<proteinExistence type="predicted"/>
<evidence type="ECO:0000256" key="17">
    <source>
        <dbReference type="ARBA" id="ARBA00048660"/>
    </source>
</evidence>
<dbReference type="Proteomes" id="UP001279410">
    <property type="component" value="Unassembled WGS sequence"/>
</dbReference>
<evidence type="ECO:0000256" key="10">
    <source>
        <dbReference type="ARBA" id="ARBA00023015"/>
    </source>
</evidence>
<keyword evidence="8" id="KW-0677">Repeat</keyword>
<dbReference type="EMBL" id="BRZM01000851">
    <property type="protein sequence ID" value="GLD72072.1"/>
    <property type="molecule type" value="Genomic_DNA"/>
</dbReference>
<keyword evidence="11" id="KW-0010">Activator</keyword>
<keyword evidence="5" id="KW-0489">Methyltransferase</keyword>
<dbReference type="Pfam" id="PF02493">
    <property type="entry name" value="MORN"/>
    <property type="match status" value="3"/>
</dbReference>
<evidence type="ECO:0000256" key="4">
    <source>
        <dbReference type="ARBA" id="ARBA00022454"/>
    </source>
</evidence>
<name>A0AAD3NCL8_LATJO</name>
<comment type="catalytic activity">
    <reaction evidence="17">
        <text>L-lysyl(4)-[histone H3] + S-adenosyl-L-methionine = N(6)-methyl-L-lysyl(4)-[histone H3] + S-adenosyl-L-homocysteine + H(+)</text>
        <dbReference type="Rhea" id="RHEA:60264"/>
        <dbReference type="Rhea" id="RHEA-COMP:15543"/>
        <dbReference type="Rhea" id="RHEA-COMP:15547"/>
        <dbReference type="ChEBI" id="CHEBI:15378"/>
        <dbReference type="ChEBI" id="CHEBI:29969"/>
        <dbReference type="ChEBI" id="CHEBI:57856"/>
        <dbReference type="ChEBI" id="CHEBI:59789"/>
        <dbReference type="ChEBI" id="CHEBI:61929"/>
        <dbReference type="EC" id="2.1.1.364"/>
    </reaction>
</comment>
<evidence type="ECO:0000256" key="14">
    <source>
        <dbReference type="ARBA" id="ARBA00023620"/>
    </source>
</evidence>
<evidence type="ECO:0000256" key="7">
    <source>
        <dbReference type="ARBA" id="ARBA00022691"/>
    </source>
</evidence>
<evidence type="ECO:0000256" key="3">
    <source>
        <dbReference type="ARBA" id="ARBA00020512"/>
    </source>
</evidence>
<evidence type="ECO:0000256" key="11">
    <source>
        <dbReference type="ARBA" id="ARBA00023159"/>
    </source>
</evidence>
<dbReference type="GO" id="GO:0003682">
    <property type="term" value="F:chromatin binding"/>
    <property type="evidence" value="ECO:0007669"/>
    <property type="project" value="TreeGrafter"/>
</dbReference>
<dbReference type="FunFam" id="2.20.110.10:FF:000005">
    <property type="entry name" value="Histone-lysine N-methyltransferase SETD7"/>
    <property type="match status" value="1"/>
</dbReference>
<comment type="catalytic activity">
    <reaction evidence="16">
        <text>L-lysyl-[protein] + S-adenosyl-L-methionine = N(6)-methyl-L-lysyl-[protein] + S-adenosyl-L-homocysteine + H(+)</text>
        <dbReference type="Rhea" id="RHEA:51736"/>
        <dbReference type="Rhea" id="RHEA-COMP:9752"/>
        <dbReference type="Rhea" id="RHEA-COMP:13053"/>
        <dbReference type="ChEBI" id="CHEBI:15378"/>
        <dbReference type="ChEBI" id="CHEBI:29969"/>
        <dbReference type="ChEBI" id="CHEBI:57856"/>
        <dbReference type="ChEBI" id="CHEBI:59789"/>
        <dbReference type="ChEBI" id="CHEBI:61929"/>
    </reaction>
    <physiologicalReaction direction="left-to-right" evidence="16">
        <dbReference type="Rhea" id="RHEA:51737"/>
    </physiologicalReaction>
</comment>
<evidence type="ECO:0000256" key="15">
    <source>
        <dbReference type="ARBA" id="ARBA00030095"/>
    </source>
</evidence>
<keyword evidence="10" id="KW-0805">Transcription regulation</keyword>
<dbReference type="Gene3D" id="2.20.110.10">
    <property type="entry name" value="Histone H3 K4-specific methyltransferase SET7/9 N-terminal domain"/>
    <property type="match status" value="2"/>
</dbReference>
<evidence type="ECO:0000256" key="13">
    <source>
        <dbReference type="ARBA" id="ARBA00023242"/>
    </source>
</evidence>